<dbReference type="AlphaFoldDB" id="A0A5N5W968"/>
<evidence type="ECO:0000313" key="4">
    <source>
        <dbReference type="Proteomes" id="UP000327000"/>
    </source>
</evidence>
<dbReference type="Gene3D" id="3.40.50.720">
    <property type="entry name" value="NAD(P)-binding Rossmann-like Domain"/>
    <property type="match status" value="1"/>
</dbReference>
<protein>
    <submittedName>
        <fullName evidence="3">NAD-dependent epimerase/dehydratase family protein</fullName>
    </submittedName>
</protein>
<dbReference type="Proteomes" id="UP000327000">
    <property type="component" value="Unassembled WGS sequence"/>
</dbReference>
<reference evidence="3 4" key="1">
    <citation type="journal article" date="2019" name="Microb. Cell Fact.">
        <title>Exploring novel herbicidin analogues by transcriptional regulator overexpression and MS/MS molecular networking.</title>
        <authorList>
            <person name="Shi Y."/>
            <person name="Gu R."/>
            <person name="Li Y."/>
            <person name="Wang X."/>
            <person name="Ren W."/>
            <person name="Li X."/>
            <person name="Wang L."/>
            <person name="Xie Y."/>
            <person name="Hong B."/>
        </authorList>
    </citation>
    <scope>NUCLEOTIDE SEQUENCE [LARGE SCALE GENOMIC DNA]</scope>
    <source>
        <strain evidence="3 4">US-43</strain>
    </source>
</reference>
<feature type="compositionally biased region" description="Low complexity" evidence="1">
    <location>
        <begin position="43"/>
        <end position="54"/>
    </location>
</feature>
<proteinExistence type="predicted"/>
<keyword evidence="4" id="KW-1185">Reference proteome</keyword>
<dbReference type="PANTHER" id="PTHR43000">
    <property type="entry name" value="DTDP-D-GLUCOSE 4,6-DEHYDRATASE-RELATED"/>
    <property type="match status" value="1"/>
</dbReference>
<evidence type="ECO:0000259" key="2">
    <source>
        <dbReference type="Pfam" id="PF07993"/>
    </source>
</evidence>
<dbReference type="InterPro" id="IPR013120">
    <property type="entry name" value="FAR_NAD-bd"/>
</dbReference>
<feature type="compositionally biased region" description="Low complexity" evidence="1">
    <location>
        <begin position="13"/>
        <end position="35"/>
    </location>
</feature>
<dbReference type="InterPro" id="IPR036291">
    <property type="entry name" value="NAD(P)-bd_dom_sf"/>
</dbReference>
<gene>
    <name evidence="3" type="ORF">FRZ00_14640</name>
</gene>
<feature type="region of interest" description="Disordered" evidence="1">
    <location>
        <begin position="1"/>
        <end position="103"/>
    </location>
</feature>
<dbReference type="Pfam" id="PF07993">
    <property type="entry name" value="NAD_binding_4"/>
    <property type="match status" value="1"/>
</dbReference>
<dbReference type="EMBL" id="VOKX01000027">
    <property type="protein sequence ID" value="KAB7844958.1"/>
    <property type="molecule type" value="Genomic_DNA"/>
</dbReference>
<accession>A0A5N5W968</accession>
<comment type="caution">
    <text evidence="3">The sequence shown here is derived from an EMBL/GenBank/DDBJ whole genome shotgun (WGS) entry which is preliminary data.</text>
</comment>
<evidence type="ECO:0000313" key="3">
    <source>
        <dbReference type="EMBL" id="KAB7844958.1"/>
    </source>
</evidence>
<evidence type="ECO:0000256" key="1">
    <source>
        <dbReference type="SAM" id="MobiDB-lite"/>
    </source>
</evidence>
<sequence>MPPGSRQEAPTMAMAAPGSRPAPSRPSASTSTALPSRPPVSRPPAAVGPPAGVRAADRRGGRRPAGSCHVFTGKGQLSAPAGAFTRPGETTPRGVAGRPVGNSYAGREYRNQARLAVRSAAFPHPLENRVPVRPDCRKDVTMSVLITGATGFVGSRLLHHLLSQDDDTPVIVLGRDAPEVLLDRIRTAVGWLDVNGTVRPGAFGRLRCLRADLAGRGPFPDGAAPAGLTAVWHCAAATTLHGDPVPVHRVNVIGTRRVLELADRVPAAHLVHVSTAYVAGRRAHGVIRETDLCDAAGFHNAYEQSKFTAERMVLRWARDARRTVTVLRPSVLVDDRPAPEGLPPHPFAVLSRSVRATLDERAARASAAARPPGTALSQGALRFRLPGPPDGSLNLVQADWSVRAMVRAVAAHRGPGVLTVHVTHPDNTPVRAIARAFEAVHPGLSVEITPRIDDPTRLEAAVLGDFGFMTAYSAQHRAYDRTHLLACTGDLPDPRPLDGAYLERALAVPPPGRTAAGS</sequence>
<feature type="domain" description="Thioester reductase (TE)" evidence="2">
    <location>
        <begin position="146"/>
        <end position="334"/>
    </location>
</feature>
<organism evidence="3 4">
    <name type="scientific">Streptomyces mobaraensis</name>
    <name type="common">Streptoverticillium mobaraense</name>
    <dbReference type="NCBI Taxonomy" id="35621"/>
    <lineage>
        <taxon>Bacteria</taxon>
        <taxon>Bacillati</taxon>
        <taxon>Actinomycetota</taxon>
        <taxon>Actinomycetes</taxon>
        <taxon>Kitasatosporales</taxon>
        <taxon>Streptomycetaceae</taxon>
        <taxon>Streptomyces</taxon>
    </lineage>
</organism>
<dbReference type="OrthoDB" id="9810734at2"/>
<dbReference type="SUPFAM" id="SSF51735">
    <property type="entry name" value="NAD(P)-binding Rossmann-fold domains"/>
    <property type="match status" value="1"/>
</dbReference>
<name>A0A5N5W968_STRMB</name>